<dbReference type="RefSeq" id="WP_097936583.1">
    <property type="nucleotide sequence ID" value="NZ_CP126529.1"/>
</dbReference>
<reference evidence="1 2" key="1">
    <citation type="submission" date="2017-09" db="EMBL/GenBank/DDBJ databases">
        <title>Large-scale bioinformatics analysis of Bacillus genomes uncovers conserved roles of natural products in bacterial physiology.</title>
        <authorList>
            <consortium name="Agbiome Team Llc"/>
            <person name="Bleich R.M."/>
            <person name="Grubbs K.J."/>
            <person name="Santa Maria K.C."/>
            <person name="Allen S.E."/>
            <person name="Farag S."/>
            <person name="Shank E.A."/>
            <person name="Bowers A."/>
        </authorList>
    </citation>
    <scope>NUCLEOTIDE SEQUENCE [LARGE SCALE GENOMIC DNA]</scope>
    <source>
        <strain evidence="1 2">AFS094862</strain>
    </source>
</reference>
<dbReference type="EMBL" id="NVOI01000278">
    <property type="protein sequence ID" value="PGG76431.1"/>
    <property type="molecule type" value="Genomic_DNA"/>
</dbReference>
<name>A0A2A7Y4R2_9BACI</name>
<dbReference type="Proteomes" id="UP000225320">
    <property type="component" value="Unassembled WGS sequence"/>
</dbReference>
<evidence type="ECO:0000313" key="1">
    <source>
        <dbReference type="EMBL" id="PGG76431.1"/>
    </source>
</evidence>
<comment type="caution">
    <text evidence="1">The sequence shown here is derived from an EMBL/GenBank/DDBJ whole genome shotgun (WGS) entry which is preliminary data.</text>
</comment>
<sequence>MLVDKVDDFQFSEKYDCWEGSINVNCSVSFFGRKKIEVGGYLESNQSLTKEAYNTLCYLKEHFDIVYENILKGLFELQLKGLMSYEIYNKNDDSFSPITFNSMEEIHPYLGTPTFEILSNYTKDNYAYFAISFHNEGCLLSIEHGFIALFFKNDMIQIEPSDSYCMLQMLMDYEEDCTKWQKDFWLVCYELAKNNILNDRELVRTKWLKSK</sequence>
<dbReference type="AlphaFoldDB" id="A0A2A7Y4R2"/>
<evidence type="ECO:0000313" key="2">
    <source>
        <dbReference type="Proteomes" id="UP000225320"/>
    </source>
</evidence>
<organism evidence="1 2">
    <name type="scientific">Bacillus toyonensis</name>
    <dbReference type="NCBI Taxonomy" id="155322"/>
    <lineage>
        <taxon>Bacteria</taxon>
        <taxon>Bacillati</taxon>
        <taxon>Bacillota</taxon>
        <taxon>Bacilli</taxon>
        <taxon>Bacillales</taxon>
        <taxon>Bacillaceae</taxon>
        <taxon>Bacillus</taxon>
        <taxon>Bacillus cereus group</taxon>
    </lineage>
</organism>
<accession>A0A2A7Y4R2</accession>
<gene>
    <name evidence="1" type="ORF">CON73_32975</name>
</gene>
<proteinExistence type="predicted"/>
<protein>
    <submittedName>
        <fullName evidence="1">Uncharacterized protein</fullName>
    </submittedName>
</protein>